<proteinExistence type="predicted"/>
<evidence type="ECO:0000313" key="3">
    <source>
        <dbReference type="EMBL" id="KAG7306774.1"/>
    </source>
</evidence>
<organism evidence="3 4">
    <name type="scientific">Plutella xylostella</name>
    <name type="common">Diamondback moth</name>
    <name type="synonym">Plutella maculipennis</name>
    <dbReference type="NCBI Taxonomy" id="51655"/>
    <lineage>
        <taxon>Eukaryota</taxon>
        <taxon>Metazoa</taxon>
        <taxon>Ecdysozoa</taxon>
        <taxon>Arthropoda</taxon>
        <taxon>Hexapoda</taxon>
        <taxon>Insecta</taxon>
        <taxon>Pterygota</taxon>
        <taxon>Neoptera</taxon>
        <taxon>Endopterygota</taxon>
        <taxon>Lepidoptera</taxon>
        <taxon>Glossata</taxon>
        <taxon>Ditrysia</taxon>
        <taxon>Yponomeutoidea</taxon>
        <taxon>Plutellidae</taxon>
        <taxon>Plutella</taxon>
    </lineage>
</organism>
<evidence type="ECO:0000313" key="4">
    <source>
        <dbReference type="Proteomes" id="UP000823941"/>
    </source>
</evidence>
<dbReference type="PANTHER" id="PTHR23048">
    <property type="entry name" value="MYOSIN LIGHT CHAIN 1, 3"/>
    <property type="match status" value="1"/>
</dbReference>
<dbReference type="InterPro" id="IPR002048">
    <property type="entry name" value="EF_hand_dom"/>
</dbReference>
<dbReference type="Gene3D" id="1.10.238.10">
    <property type="entry name" value="EF-hand"/>
    <property type="match status" value="1"/>
</dbReference>
<reference evidence="3 4" key="1">
    <citation type="submission" date="2021-06" db="EMBL/GenBank/DDBJ databases">
        <title>A haploid diamondback moth (Plutella xylostella L.) genome assembly resolves 31 chromosomes and identifies a diamide resistance mutation.</title>
        <authorList>
            <person name="Ward C.M."/>
            <person name="Perry K.D."/>
            <person name="Baker G."/>
            <person name="Powis K."/>
            <person name="Heckel D.G."/>
            <person name="Baxter S.W."/>
        </authorList>
    </citation>
    <scope>NUCLEOTIDE SEQUENCE [LARGE SCALE GENOMIC DNA]</scope>
    <source>
        <strain evidence="3 4">LV</strain>
        <tissue evidence="3">Single pupa</tissue>
    </source>
</reference>
<dbReference type="EMBL" id="JAHIBW010000011">
    <property type="protein sequence ID" value="KAG7306774.1"/>
    <property type="molecule type" value="Genomic_DNA"/>
</dbReference>
<keyword evidence="1" id="KW-0677">Repeat</keyword>
<dbReference type="Pfam" id="PF13499">
    <property type="entry name" value="EF-hand_7"/>
    <property type="match status" value="1"/>
</dbReference>
<accession>A0ABQ7QNZ8</accession>
<protein>
    <recommendedName>
        <fullName evidence="2">EF-hand domain-containing protein</fullName>
    </recommendedName>
</protein>
<dbReference type="InterPro" id="IPR011992">
    <property type="entry name" value="EF-hand-dom_pair"/>
</dbReference>
<evidence type="ECO:0000259" key="2">
    <source>
        <dbReference type="Pfam" id="PF13499"/>
    </source>
</evidence>
<gene>
    <name evidence="3" type="ORF">JYU34_008209</name>
</gene>
<dbReference type="Proteomes" id="UP000823941">
    <property type="component" value="Chromosome 11"/>
</dbReference>
<name>A0ABQ7QNZ8_PLUXY</name>
<dbReference type="SUPFAM" id="SSF47473">
    <property type="entry name" value="EF-hand"/>
    <property type="match status" value="1"/>
</dbReference>
<feature type="domain" description="EF-hand" evidence="2">
    <location>
        <begin position="48"/>
        <end position="106"/>
    </location>
</feature>
<dbReference type="InterPro" id="IPR050230">
    <property type="entry name" value="CALM/Myosin/TropC-like"/>
</dbReference>
<sequence>MRSLGMSPTIQELAGYLKGKGGKMSFADFLEVMHIHSRAENLPNEVVNAFKAGDRDKRGVIPARQLQHLLQHWGEGLSAREVENIFREANVSSNGSVRYEDFVKIACAPVPDYY</sequence>
<dbReference type="PANTHER" id="PTHR23048:SF0">
    <property type="entry name" value="CALMODULIN LIKE 3"/>
    <property type="match status" value="1"/>
</dbReference>
<evidence type="ECO:0000256" key="1">
    <source>
        <dbReference type="ARBA" id="ARBA00022737"/>
    </source>
</evidence>
<comment type="caution">
    <text evidence="3">The sequence shown here is derived from an EMBL/GenBank/DDBJ whole genome shotgun (WGS) entry which is preliminary data.</text>
</comment>
<keyword evidence="4" id="KW-1185">Reference proteome</keyword>